<evidence type="ECO:0000256" key="1">
    <source>
        <dbReference type="ARBA" id="ARBA00023125"/>
    </source>
</evidence>
<evidence type="ECO:0000313" key="4">
    <source>
        <dbReference type="Proteomes" id="UP000297031"/>
    </source>
</evidence>
<keyword evidence="4" id="KW-1185">Reference proteome</keyword>
<feature type="domain" description="AraC-type arabinose-binding/dimerisation" evidence="2">
    <location>
        <begin position="32"/>
        <end position="106"/>
    </location>
</feature>
<protein>
    <submittedName>
        <fullName evidence="3">Cupin domain-containing protein</fullName>
    </submittedName>
</protein>
<accession>A0A4P7VRZ2</accession>
<dbReference type="SUPFAM" id="SSF51182">
    <property type="entry name" value="RmlC-like cupins"/>
    <property type="match status" value="1"/>
</dbReference>
<dbReference type="InterPro" id="IPR003313">
    <property type="entry name" value="AraC-bd"/>
</dbReference>
<organism evidence="3 4">
    <name type="scientific">Muribaculum gordoncarteri</name>
    <dbReference type="NCBI Taxonomy" id="2530390"/>
    <lineage>
        <taxon>Bacteria</taxon>
        <taxon>Pseudomonadati</taxon>
        <taxon>Bacteroidota</taxon>
        <taxon>Bacteroidia</taxon>
        <taxon>Bacteroidales</taxon>
        <taxon>Muribaculaceae</taxon>
        <taxon>Muribaculum</taxon>
    </lineage>
</organism>
<dbReference type="EMBL" id="CP039393">
    <property type="protein sequence ID" value="QCD37122.1"/>
    <property type="molecule type" value="Genomic_DNA"/>
</dbReference>
<keyword evidence="1" id="KW-0238">DNA-binding</keyword>
<dbReference type="Gene3D" id="2.60.120.10">
    <property type="entry name" value="Jelly Rolls"/>
    <property type="match status" value="1"/>
</dbReference>
<proteinExistence type="predicted"/>
<dbReference type="InterPro" id="IPR014710">
    <property type="entry name" value="RmlC-like_jellyroll"/>
</dbReference>
<gene>
    <name evidence="3" type="ORF">E7746_13265</name>
</gene>
<dbReference type="Pfam" id="PF02311">
    <property type="entry name" value="AraC_binding"/>
    <property type="match status" value="1"/>
</dbReference>
<dbReference type="OrthoDB" id="2569619at2"/>
<reference evidence="3 4" key="1">
    <citation type="submission" date="2019-02" db="EMBL/GenBank/DDBJ databases">
        <title>Isolation and identification of novel species under the genus Muribaculum.</title>
        <authorList>
            <person name="Miyake S."/>
            <person name="Ding Y."/>
            <person name="Low A."/>
            <person name="Soh M."/>
            <person name="Seedorf H."/>
        </authorList>
    </citation>
    <scope>NUCLEOTIDE SEQUENCE [LARGE SCALE GENOMIC DNA]</scope>
    <source>
        <strain evidence="3 4">TLL-A4</strain>
    </source>
</reference>
<dbReference type="GO" id="GO:0006355">
    <property type="term" value="P:regulation of DNA-templated transcription"/>
    <property type="evidence" value="ECO:0007669"/>
    <property type="project" value="InterPro"/>
</dbReference>
<dbReference type="InterPro" id="IPR011051">
    <property type="entry name" value="RmlC_Cupin_sf"/>
</dbReference>
<dbReference type="KEGG" id="mgod:E7746_13265"/>
<sequence length="121" mass="13968">MDDAVISYTLPEVKDHSFFFISQHIAPSLEAKMHRHEAWELYYVTGGNGVRMTGDTLMPFVEGDVVLIPPSMPHYWEYKPESANNAGEITYLMVAFSPELIRYSIKKRDSLLQNTESRQKR</sequence>
<evidence type="ECO:0000313" key="3">
    <source>
        <dbReference type="EMBL" id="QCD37122.1"/>
    </source>
</evidence>
<dbReference type="AlphaFoldDB" id="A0A4P7VRZ2"/>
<dbReference type="Proteomes" id="UP000297031">
    <property type="component" value="Chromosome"/>
</dbReference>
<evidence type="ECO:0000259" key="2">
    <source>
        <dbReference type="Pfam" id="PF02311"/>
    </source>
</evidence>
<name>A0A4P7VRZ2_9BACT</name>
<dbReference type="GO" id="GO:0003677">
    <property type="term" value="F:DNA binding"/>
    <property type="evidence" value="ECO:0007669"/>
    <property type="project" value="UniProtKB-KW"/>
</dbReference>